<evidence type="ECO:0000313" key="3">
    <source>
        <dbReference type="Proteomes" id="UP000028701"/>
    </source>
</evidence>
<dbReference type="EMBL" id="BBJU01000004">
    <property type="protein sequence ID" value="GAK69324.1"/>
    <property type="molecule type" value="Genomic_DNA"/>
</dbReference>
<sequence>MDNANTTNKQWSTALYIILGIMLFGTVIAFADISRGQLILMLAVLFGCMGTLAFMVKKFNPYAFAIAEMAIACGLAWLAFLDRVDLKDNYDFFRSAPSAIISLKILGAVYAFAKALESIGKGLDEAIKDAEKSGDLKKLATAKKNKQLFEKIAFKVPVDSVEQK</sequence>
<comment type="caution">
    <text evidence="2">The sequence shown here is derived from an EMBL/GenBank/DDBJ whole genome shotgun (WGS) entry which is preliminary data.</text>
</comment>
<feature type="transmembrane region" description="Helical" evidence="1">
    <location>
        <begin position="13"/>
        <end position="31"/>
    </location>
</feature>
<keyword evidence="1" id="KW-0812">Transmembrane</keyword>
<keyword evidence="1" id="KW-1133">Transmembrane helix</keyword>
<accession>A0A081CRM8</accession>
<feature type="transmembrane region" description="Helical" evidence="1">
    <location>
        <begin position="62"/>
        <end position="80"/>
    </location>
</feature>
<proteinExistence type="predicted"/>
<keyword evidence="1" id="KW-0472">Membrane</keyword>
<protein>
    <submittedName>
        <fullName evidence="2">Uncharacterized protein</fullName>
    </submittedName>
</protein>
<evidence type="ECO:0000313" key="2">
    <source>
        <dbReference type="EMBL" id="GAK69324.1"/>
    </source>
</evidence>
<name>A0A081CRM8_9HYPH</name>
<gene>
    <name evidence="2" type="ORF">RRU01S_04_01460</name>
</gene>
<dbReference type="AlphaFoldDB" id="A0A081CRM8"/>
<feature type="transmembrane region" description="Helical" evidence="1">
    <location>
        <begin position="38"/>
        <end position="56"/>
    </location>
</feature>
<dbReference type="RefSeq" id="WP_045228915.1">
    <property type="nucleotide sequence ID" value="NZ_BBJU01000004.1"/>
</dbReference>
<organism evidence="2 3">
    <name type="scientific">Agrobacterium rubi TR3 = NBRC 13261</name>
    <dbReference type="NCBI Taxonomy" id="1368415"/>
    <lineage>
        <taxon>Bacteria</taxon>
        <taxon>Pseudomonadati</taxon>
        <taxon>Pseudomonadota</taxon>
        <taxon>Alphaproteobacteria</taxon>
        <taxon>Hyphomicrobiales</taxon>
        <taxon>Rhizobiaceae</taxon>
        <taxon>Rhizobium/Agrobacterium group</taxon>
        <taxon>Agrobacterium</taxon>
    </lineage>
</organism>
<dbReference type="Proteomes" id="UP000028701">
    <property type="component" value="Unassembled WGS sequence"/>
</dbReference>
<evidence type="ECO:0000256" key="1">
    <source>
        <dbReference type="SAM" id="Phobius"/>
    </source>
</evidence>
<reference evidence="2 3" key="1">
    <citation type="submission" date="2014-08" db="EMBL/GenBank/DDBJ databases">
        <title>Whole genome shotgun sequence of Rhizobium rubi NBRC 13261.</title>
        <authorList>
            <person name="Katano-Makiyama Y."/>
            <person name="Hosoyama A."/>
            <person name="Hashimoto M."/>
            <person name="Hosoyama Y."/>
            <person name="Noguchi M."/>
            <person name="Tsuchikane K."/>
            <person name="Uohara A."/>
            <person name="Ohji S."/>
            <person name="Ichikawa N."/>
            <person name="Kimura A."/>
            <person name="Yamazoe A."/>
            <person name="Fujita N."/>
        </authorList>
    </citation>
    <scope>NUCLEOTIDE SEQUENCE [LARGE SCALE GENOMIC DNA]</scope>
    <source>
        <strain evidence="2 3">NBRC 13261</strain>
    </source>
</reference>
<feature type="transmembrane region" description="Helical" evidence="1">
    <location>
        <begin position="92"/>
        <end position="113"/>
    </location>
</feature>